<dbReference type="AlphaFoldDB" id="A0A8J4SZD4"/>
<sequence length="103" mass="12172">MRNASEPLSVIRLSTTERPRFRILEQNYAWTRQVLQQVTNTLSWLHENSMAHRNLLPQHIFVDDHGNVILCEYEYFASERLLHSLEAVTMERSLYNEVVLTSL</sequence>
<dbReference type="OrthoDB" id="413582at2759"/>
<organism evidence="2 3">
    <name type="scientific">Paragonimus heterotremus</name>
    <dbReference type="NCBI Taxonomy" id="100268"/>
    <lineage>
        <taxon>Eukaryota</taxon>
        <taxon>Metazoa</taxon>
        <taxon>Spiralia</taxon>
        <taxon>Lophotrochozoa</taxon>
        <taxon>Platyhelminthes</taxon>
        <taxon>Trematoda</taxon>
        <taxon>Digenea</taxon>
        <taxon>Plagiorchiida</taxon>
        <taxon>Troglotremata</taxon>
        <taxon>Troglotrematidae</taxon>
        <taxon>Paragonimus</taxon>
    </lineage>
</organism>
<dbReference type="InterPro" id="IPR011009">
    <property type="entry name" value="Kinase-like_dom_sf"/>
</dbReference>
<dbReference type="PROSITE" id="PS50011">
    <property type="entry name" value="PROTEIN_KINASE_DOM"/>
    <property type="match status" value="1"/>
</dbReference>
<comment type="caution">
    <text evidence="2">The sequence shown here is derived from an EMBL/GenBank/DDBJ whole genome shotgun (WGS) entry which is preliminary data.</text>
</comment>
<name>A0A8J4SZD4_9TREM</name>
<dbReference type="SUPFAM" id="SSF56112">
    <property type="entry name" value="Protein kinase-like (PK-like)"/>
    <property type="match status" value="1"/>
</dbReference>
<keyword evidence="3" id="KW-1185">Reference proteome</keyword>
<dbReference type="EMBL" id="LUCH01019402">
    <property type="protein sequence ID" value="KAF5394274.1"/>
    <property type="molecule type" value="Genomic_DNA"/>
</dbReference>
<proteinExistence type="predicted"/>
<evidence type="ECO:0000313" key="2">
    <source>
        <dbReference type="EMBL" id="KAF5394274.1"/>
    </source>
</evidence>
<accession>A0A8J4SZD4</accession>
<evidence type="ECO:0000259" key="1">
    <source>
        <dbReference type="PROSITE" id="PS50011"/>
    </source>
</evidence>
<reference evidence="2" key="1">
    <citation type="submission" date="2019-05" db="EMBL/GenBank/DDBJ databases">
        <title>Annotation for the trematode Paragonimus heterotremus.</title>
        <authorList>
            <person name="Choi Y.-J."/>
        </authorList>
    </citation>
    <scope>NUCLEOTIDE SEQUENCE</scope>
    <source>
        <strain evidence="2">LC</strain>
    </source>
</reference>
<gene>
    <name evidence="2" type="ORF">PHET_11922</name>
</gene>
<dbReference type="Gene3D" id="1.10.510.10">
    <property type="entry name" value="Transferase(Phosphotransferase) domain 1"/>
    <property type="match status" value="1"/>
</dbReference>
<dbReference type="GO" id="GO:0004672">
    <property type="term" value="F:protein kinase activity"/>
    <property type="evidence" value="ECO:0007669"/>
    <property type="project" value="InterPro"/>
</dbReference>
<feature type="domain" description="Protein kinase" evidence="1">
    <location>
        <begin position="1"/>
        <end position="103"/>
    </location>
</feature>
<protein>
    <recommendedName>
        <fullName evidence="1">Protein kinase domain-containing protein</fullName>
    </recommendedName>
</protein>
<dbReference type="InterPro" id="IPR000719">
    <property type="entry name" value="Prot_kinase_dom"/>
</dbReference>
<dbReference type="GO" id="GO:0005524">
    <property type="term" value="F:ATP binding"/>
    <property type="evidence" value="ECO:0007669"/>
    <property type="project" value="InterPro"/>
</dbReference>
<evidence type="ECO:0000313" key="3">
    <source>
        <dbReference type="Proteomes" id="UP000748531"/>
    </source>
</evidence>
<dbReference type="Proteomes" id="UP000748531">
    <property type="component" value="Unassembled WGS sequence"/>
</dbReference>